<gene>
    <name evidence="1" type="ORF">EYF80_022607</name>
</gene>
<dbReference type="AlphaFoldDB" id="A0A4Z2HNK9"/>
<evidence type="ECO:0000313" key="1">
    <source>
        <dbReference type="EMBL" id="TNN67190.1"/>
    </source>
</evidence>
<accession>A0A4Z2HNK9</accession>
<comment type="caution">
    <text evidence="1">The sequence shown here is derived from an EMBL/GenBank/DDBJ whole genome shotgun (WGS) entry which is preliminary data.</text>
</comment>
<organism evidence="1 2">
    <name type="scientific">Liparis tanakae</name>
    <name type="common">Tanaka's snailfish</name>
    <dbReference type="NCBI Taxonomy" id="230148"/>
    <lineage>
        <taxon>Eukaryota</taxon>
        <taxon>Metazoa</taxon>
        <taxon>Chordata</taxon>
        <taxon>Craniata</taxon>
        <taxon>Vertebrata</taxon>
        <taxon>Euteleostomi</taxon>
        <taxon>Actinopterygii</taxon>
        <taxon>Neopterygii</taxon>
        <taxon>Teleostei</taxon>
        <taxon>Neoteleostei</taxon>
        <taxon>Acanthomorphata</taxon>
        <taxon>Eupercaria</taxon>
        <taxon>Perciformes</taxon>
        <taxon>Cottioidei</taxon>
        <taxon>Cottales</taxon>
        <taxon>Liparidae</taxon>
        <taxon>Liparis</taxon>
    </lineage>
</organism>
<name>A0A4Z2HNK9_9TELE</name>
<sequence length="101" mass="11357">MEMRLTPRGVRLDVDPRSGLEVRFAPSVPGNRLGLRPELELRVELMLETELGLEPEEEEKAGLRWRVLFNVVAASGDTEEAARERMMHDQATDGQLTAEAN</sequence>
<reference evidence="1 2" key="1">
    <citation type="submission" date="2019-03" db="EMBL/GenBank/DDBJ databases">
        <title>First draft genome of Liparis tanakae, snailfish: a comprehensive survey of snailfish specific genes.</title>
        <authorList>
            <person name="Kim W."/>
            <person name="Song I."/>
            <person name="Jeong J.-H."/>
            <person name="Kim D."/>
            <person name="Kim S."/>
            <person name="Ryu S."/>
            <person name="Song J.Y."/>
            <person name="Lee S.K."/>
        </authorList>
    </citation>
    <scope>NUCLEOTIDE SEQUENCE [LARGE SCALE GENOMIC DNA]</scope>
    <source>
        <tissue evidence="1">Muscle</tissue>
    </source>
</reference>
<dbReference type="EMBL" id="SRLO01000208">
    <property type="protein sequence ID" value="TNN67190.1"/>
    <property type="molecule type" value="Genomic_DNA"/>
</dbReference>
<protein>
    <submittedName>
        <fullName evidence="1">Uncharacterized protein</fullName>
    </submittedName>
</protein>
<evidence type="ECO:0000313" key="2">
    <source>
        <dbReference type="Proteomes" id="UP000314294"/>
    </source>
</evidence>
<keyword evidence="2" id="KW-1185">Reference proteome</keyword>
<proteinExistence type="predicted"/>
<dbReference type="Proteomes" id="UP000314294">
    <property type="component" value="Unassembled WGS sequence"/>
</dbReference>